<accession>A0A1D1XS11</accession>
<feature type="non-terminal residue" evidence="8">
    <location>
        <position position="1"/>
    </location>
</feature>
<evidence type="ECO:0000256" key="3">
    <source>
        <dbReference type="ARBA" id="ARBA00010130"/>
    </source>
</evidence>
<evidence type="ECO:0000256" key="4">
    <source>
        <dbReference type="ARBA" id="ARBA00023034"/>
    </source>
</evidence>
<dbReference type="GO" id="GO:0005794">
    <property type="term" value="C:Golgi apparatus"/>
    <property type="evidence" value="ECO:0007669"/>
    <property type="project" value="UniProtKB-SubCell"/>
</dbReference>
<dbReference type="PANTHER" id="PTHR12276:SF45">
    <property type="entry name" value="CLATHRIN INTERACTOR 1"/>
    <property type="match status" value="1"/>
</dbReference>
<dbReference type="GO" id="GO:0006897">
    <property type="term" value="P:endocytosis"/>
    <property type="evidence" value="ECO:0007669"/>
    <property type="project" value="TreeGrafter"/>
</dbReference>
<comment type="subcellular location">
    <subcellularLocation>
        <location evidence="1">Cytoplasmic vesicle</location>
        <location evidence="1">Clathrin-coated vesicle</location>
    </subcellularLocation>
    <subcellularLocation>
        <location evidence="2">Golgi apparatus</location>
    </subcellularLocation>
</comment>
<dbReference type="SUPFAM" id="SSF48464">
    <property type="entry name" value="ENTH/VHS domain"/>
    <property type="match status" value="1"/>
</dbReference>
<dbReference type="PANTHER" id="PTHR12276">
    <property type="entry name" value="EPSIN/ENT-RELATED"/>
    <property type="match status" value="1"/>
</dbReference>
<dbReference type="SMART" id="SM00273">
    <property type="entry name" value="ENTH"/>
    <property type="match status" value="1"/>
</dbReference>
<dbReference type="GO" id="GO:0005886">
    <property type="term" value="C:plasma membrane"/>
    <property type="evidence" value="ECO:0007669"/>
    <property type="project" value="TreeGrafter"/>
</dbReference>
<feature type="compositionally biased region" description="Gly residues" evidence="6">
    <location>
        <begin position="565"/>
        <end position="580"/>
    </location>
</feature>
<proteinExistence type="inferred from homology"/>
<feature type="compositionally biased region" description="Basic and acidic residues" evidence="6">
    <location>
        <begin position="236"/>
        <end position="253"/>
    </location>
</feature>
<dbReference type="Pfam" id="PF01417">
    <property type="entry name" value="ENTH"/>
    <property type="match status" value="1"/>
</dbReference>
<evidence type="ECO:0000256" key="5">
    <source>
        <dbReference type="ARBA" id="ARBA00023329"/>
    </source>
</evidence>
<organism evidence="8">
    <name type="scientific">Anthurium amnicola</name>
    <dbReference type="NCBI Taxonomy" id="1678845"/>
    <lineage>
        <taxon>Eukaryota</taxon>
        <taxon>Viridiplantae</taxon>
        <taxon>Streptophyta</taxon>
        <taxon>Embryophyta</taxon>
        <taxon>Tracheophyta</taxon>
        <taxon>Spermatophyta</taxon>
        <taxon>Magnoliopsida</taxon>
        <taxon>Liliopsida</taxon>
        <taxon>Araceae</taxon>
        <taxon>Pothoideae</taxon>
        <taxon>Potheae</taxon>
        <taxon>Anthurium</taxon>
    </lineage>
</organism>
<dbReference type="PROSITE" id="PS50942">
    <property type="entry name" value="ENTH"/>
    <property type="match status" value="1"/>
</dbReference>
<keyword evidence="4" id="KW-0333">Golgi apparatus</keyword>
<dbReference type="EMBL" id="GDJX01022775">
    <property type="protein sequence ID" value="JAT45161.1"/>
    <property type="molecule type" value="Transcribed_RNA"/>
</dbReference>
<evidence type="ECO:0000313" key="8">
    <source>
        <dbReference type="EMBL" id="JAT45161.1"/>
    </source>
</evidence>
<dbReference type="GO" id="GO:0030276">
    <property type="term" value="F:clathrin binding"/>
    <property type="evidence" value="ECO:0007669"/>
    <property type="project" value="TreeGrafter"/>
</dbReference>
<keyword evidence="5" id="KW-0968">Cytoplasmic vesicle</keyword>
<dbReference type="GO" id="GO:0005543">
    <property type="term" value="F:phospholipid binding"/>
    <property type="evidence" value="ECO:0007669"/>
    <property type="project" value="TreeGrafter"/>
</dbReference>
<dbReference type="GO" id="GO:0030125">
    <property type="term" value="C:clathrin vesicle coat"/>
    <property type="evidence" value="ECO:0007669"/>
    <property type="project" value="TreeGrafter"/>
</dbReference>
<reference evidence="8" key="1">
    <citation type="submission" date="2015-07" db="EMBL/GenBank/DDBJ databases">
        <title>Transcriptome Assembly of Anthurium amnicola.</title>
        <authorList>
            <person name="Suzuki J."/>
        </authorList>
    </citation>
    <scope>NUCLEOTIDE SEQUENCE</scope>
</reference>
<evidence type="ECO:0000256" key="1">
    <source>
        <dbReference type="ARBA" id="ARBA00004132"/>
    </source>
</evidence>
<feature type="region of interest" description="Disordered" evidence="6">
    <location>
        <begin position="236"/>
        <end position="310"/>
    </location>
</feature>
<gene>
    <name evidence="8" type="primary">EPSIN1_2</name>
    <name evidence="8" type="ORF">g.57257</name>
</gene>
<feature type="region of interest" description="Disordered" evidence="6">
    <location>
        <begin position="543"/>
        <end position="580"/>
    </location>
</feature>
<name>A0A1D1XS11_9ARAE</name>
<dbReference type="Gene3D" id="1.25.40.90">
    <property type="match status" value="1"/>
</dbReference>
<feature type="compositionally biased region" description="Polar residues" evidence="6">
    <location>
        <begin position="265"/>
        <end position="286"/>
    </location>
</feature>
<evidence type="ECO:0000256" key="6">
    <source>
        <dbReference type="SAM" id="MobiDB-lite"/>
    </source>
</evidence>
<sequence length="580" mass="62317">LSLSLSTQERGSQICLAALDVATMDFMKVLDQAVREIKREVNLKVLKVPEIEQKVLDATNNEPWGPHGSALIEISQASKKFTECQIVMNVLWTRLTDTGPNWRHVYKALSVIEYLVANGSERAVDDILEHTFQISSLSSFEYVEPNGKDAGLNVRKKVETILALLNDNEKIQTVRNKAATNRDKYFGLSSTGVAHKSSSASYGSNSFQKRDKYGGLSGAKEDETFKDSYTDKDQFGDEIDWKSGKKDDHDKSSATDGTKLKKGTTRLSSALNPSVKNNTSNSSSAQIKIDVDDVDDFDPRQSSTSKSSTTSFKQVDLLGDSLIGDLLDAPTSVSREATNSNSSEKEVDLFADSSFVSAAPHTATSNSLSRETTDSKSSTDEVDLFAEATFVSATPHTATSTGYNVQGQIDLFADQPSSLSNIDLLATPDSGVSTGVKSHTPVSSSRSSFDPFVAVPQNTSELSDLFGAFSSHADSASPEQLQNSGNDSLGNLNKSTLLSSKPEPKKETFQVRSGIWADSLSRGLIDLNLTASKKVSLSDIGVVGGLTDGSDEKETRHPSSVYTGRGIGSGSGPGKSGFPY</sequence>
<dbReference type="InterPro" id="IPR013809">
    <property type="entry name" value="ENTH"/>
</dbReference>
<dbReference type="AlphaFoldDB" id="A0A1D1XS11"/>
<evidence type="ECO:0000256" key="2">
    <source>
        <dbReference type="ARBA" id="ARBA00004555"/>
    </source>
</evidence>
<dbReference type="CDD" id="cd03571">
    <property type="entry name" value="ENTH"/>
    <property type="match status" value="1"/>
</dbReference>
<dbReference type="FunFam" id="1.25.40.90:FF:000006">
    <property type="entry name" value="Clathrin interactor 1"/>
    <property type="match status" value="1"/>
</dbReference>
<feature type="compositionally biased region" description="Polar residues" evidence="6">
    <location>
        <begin position="473"/>
        <end position="499"/>
    </location>
</feature>
<evidence type="ECO:0000259" key="7">
    <source>
        <dbReference type="PROSITE" id="PS50942"/>
    </source>
</evidence>
<feature type="region of interest" description="Disordered" evidence="6">
    <location>
        <begin position="473"/>
        <end position="506"/>
    </location>
</feature>
<comment type="similarity">
    <text evidence="3">Belongs to the epsin family.</text>
</comment>
<feature type="domain" description="ENTH" evidence="7">
    <location>
        <begin position="43"/>
        <end position="175"/>
    </location>
</feature>
<protein>
    <submittedName>
        <fullName evidence="8">Clathrin interactor EPSIN 1</fullName>
    </submittedName>
</protein>
<dbReference type="GO" id="GO:0005768">
    <property type="term" value="C:endosome"/>
    <property type="evidence" value="ECO:0007669"/>
    <property type="project" value="TreeGrafter"/>
</dbReference>
<dbReference type="InterPro" id="IPR008942">
    <property type="entry name" value="ENTH_VHS"/>
</dbReference>